<dbReference type="InterPro" id="IPR013249">
    <property type="entry name" value="RNA_pol_sigma70_r4_t2"/>
</dbReference>
<evidence type="ECO:0000256" key="3">
    <source>
        <dbReference type="ARBA" id="ARBA00023082"/>
    </source>
</evidence>
<dbReference type="SUPFAM" id="SSF88659">
    <property type="entry name" value="Sigma3 and sigma4 domains of RNA polymerase sigma factors"/>
    <property type="match status" value="1"/>
</dbReference>
<dbReference type="NCBIfam" id="TIGR02937">
    <property type="entry name" value="sigma70-ECF"/>
    <property type="match status" value="1"/>
</dbReference>
<comment type="similarity">
    <text evidence="1">Belongs to the sigma-70 factor family. ECF subfamily.</text>
</comment>
<keyword evidence="2" id="KW-0805">Transcription regulation</keyword>
<organism evidence="7 8">
    <name type="scientific">Peribacillus simplex</name>
    <dbReference type="NCBI Taxonomy" id="1478"/>
    <lineage>
        <taxon>Bacteria</taxon>
        <taxon>Bacillati</taxon>
        <taxon>Bacillota</taxon>
        <taxon>Bacilli</taxon>
        <taxon>Bacillales</taxon>
        <taxon>Bacillaceae</taxon>
        <taxon>Peribacillus</taxon>
    </lineage>
</organism>
<feature type="domain" description="RNA polymerase sigma-70 region 2" evidence="5">
    <location>
        <begin position="20"/>
        <end position="87"/>
    </location>
</feature>
<sequence length="174" mass="20696">MINIIEYKNQEEKKKDFLALFQQCEQGIYRMAYIYVKNKEDALDIVQETAYRSFLKFSTLNDLKYFKTWIIKITINCAIDSLRKNKKEVQLNTEVVEFIPNSKEDIPLSLTLQDLLDTLNEDEKSVILLKYYQGYSFSEISEILIKPLSTVKSVLYRALYKLREKTRREDMYGQ</sequence>
<evidence type="ECO:0000313" key="8">
    <source>
        <dbReference type="Proteomes" id="UP001178277"/>
    </source>
</evidence>
<dbReference type="EMBL" id="JAUUTP010000022">
    <property type="protein sequence ID" value="MDP1420381.1"/>
    <property type="molecule type" value="Genomic_DNA"/>
</dbReference>
<dbReference type="PANTHER" id="PTHR43133">
    <property type="entry name" value="RNA POLYMERASE ECF-TYPE SIGMA FACTO"/>
    <property type="match status" value="1"/>
</dbReference>
<evidence type="ECO:0000259" key="6">
    <source>
        <dbReference type="Pfam" id="PF08281"/>
    </source>
</evidence>
<dbReference type="Gene3D" id="1.10.1740.10">
    <property type="match status" value="1"/>
</dbReference>
<dbReference type="GO" id="GO:0006352">
    <property type="term" value="P:DNA-templated transcription initiation"/>
    <property type="evidence" value="ECO:0007669"/>
    <property type="project" value="InterPro"/>
</dbReference>
<name>A0AA90P2L3_9BACI</name>
<evidence type="ECO:0000256" key="4">
    <source>
        <dbReference type="ARBA" id="ARBA00023163"/>
    </source>
</evidence>
<evidence type="ECO:0000259" key="5">
    <source>
        <dbReference type="Pfam" id="PF04542"/>
    </source>
</evidence>
<dbReference type="Pfam" id="PF04542">
    <property type="entry name" value="Sigma70_r2"/>
    <property type="match status" value="1"/>
</dbReference>
<dbReference type="Pfam" id="PF08281">
    <property type="entry name" value="Sigma70_r4_2"/>
    <property type="match status" value="1"/>
</dbReference>
<dbReference type="Gene3D" id="1.10.10.10">
    <property type="entry name" value="Winged helix-like DNA-binding domain superfamily/Winged helix DNA-binding domain"/>
    <property type="match status" value="1"/>
</dbReference>
<dbReference type="InterPro" id="IPR013324">
    <property type="entry name" value="RNA_pol_sigma_r3/r4-like"/>
</dbReference>
<dbReference type="AlphaFoldDB" id="A0AA90P2L3"/>
<reference evidence="7" key="1">
    <citation type="submission" date="2023-07" db="EMBL/GenBank/DDBJ databases">
        <title>Murine gut Bacillus species.</title>
        <authorList>
            <person name="Gutman E."/>
            <person name="Hashuel R."/>
            <person name="Litvak Y."/>
        </authorList>
    </citation>
    <scope>NUCLEOTIDE SEQUENCE</scope>
    <source>
        <strain evidence="7">RU283</strain>
    </source>
</reference>
<dbReference type="InterPro" id="IPR007627">
    <property type="entry name" value="RNA_pol_sigma70_r2"/>
</dbReference>
<dbReference type="InterPro" id="IPR036388">
    <property type="entry name" value="WH-like_DNA-bd_sf"/>
</dbReference>
<keyword evidence="3" id="KW-0731">Sigma factor</keyword>
<evidence type="ECO:0000313" key="7">
    <source>
        <dbReference type="EMBL" id="MDP1420381.1"/>
    </source>
</evidence>
<feature type="domain" description="RNA polymerase sigma factor 70 region 4 type 2" evidence="6">
    <location>
        <begin position="111"/>
        <end position="162"/>
    </location>
</feature>
<dbReference type="InterPro" id="IPR013325">
    <property type="entry name" value="RNA_pol_sigma_r2"/>
</dbReference>
<dbReference type="PANTHER" id="PTHR43133:SF60">
    <property type="entry name" value="RNA POLYMERASE SIGMA FACTOR SIGV"/>
    <property type="match status" value="1"/>
</dbReference>
<dbReference type="Proteomes" id="UP001178277">
    <property type="component" value="Unassembled WGS sequence"/>
</dbReference>
<dbReference type="CDD" id="cd06171">
    <property type="entry name" value="Sigma70_r4"/>
    <property type="match status" value="1"/>
</dbReference>
<protein>
    <submittedName>
        <fullName evidence="7">Sigma-70 family RNA polymerase sigma factor</fullName>
    </submittedName>
</protein>
<dbReference type="SUPFAM" id="SSF88946">
    <property type="entry name" value="Sigma2 domain of RNA polymerase sigma factors"/>
    <property type="match status" value="1"/>
</dbReference>
<proteinExistence type="inferred from homology"/>
<accession>A0AA90P2L3</accession>
<dbReference type="InterPro" id="IPR039425">
    <property type="entry name" value="RNA_pol_sigma-70-like"/>
</dbReference>
<evidence type="ECO:0000256" key="1">
    <source>
        <dbReference type="ARBA" id="ARBA00010641"/>
    </source>
</evidence>
<dbReference type="RefSeq" id="WP_305161543.1">
    <property type="nucleotide sequence ID" value="NZ_JAUUTP010000022.1"/>
</dbReference>
<keyword evidence="4" id="KW-0804">Transcription</keyword>
<dbReference type="GO" id="GO:0016987">
    <property type="term" value="F:sigma factor activity"/>
    <property type="evidence" value="ECO:0007669"/>
    <property type="project" value="UniProtKB-KW"/>
</dbReference>
<evidence type="ECO:0000256" key="2">
    <source>
        <dbReference type="ARBA" id="ARBA00023015"/>
    </source>
</evidence>
<comment type="caution">
    <text evidence="7">The sequence shown here is derived from an EMBL/GenBank/DDBJ whole genome shotgun (WGS) entry which is preliminary data.</text>
</comment>
<dbReference type="GO" id="GO:0003677">
    <property type="term" value="F:DNA binding"/>
    <property type="evidence" value="ECO:0007669"/>
    <property type="project" value="InterPro"/>
</dbReference>
<dbReference type="InterPro" id="IPR014284">
    <property type="entry name" value="RNA_pol_sigma-70_dom"/>
</dbReference>
<gene>
    <name evidence="7" type="ORF">Q8G35_18825</name>
</gene>